<reference evidence="2 3" key="1">
    <citation type="journal article" date="2013" name="BMC Genomics">
        <title>Comparative genomics of parasitic silkworm microsporidia reveal an association between genome expansion and host adaptation.</title>
        <authorList>
            <person name="Pan G."/>
            <person name="Xu J."/>
            <person name="Li T."/>
            <person name="Xia Q."/>
            <person name="Liu S.L."/>
            <person name="Zhang G."/>
            <person name="Li S."/>
            <person name="Li C."/>
            <person name="Liu H."/>
            <person name="Yang L."/>
            <person name="Liu T."/>
            <person name="Zhang X."/>
            <person name="Wu Z."/>
            <person name="Fan W."/>
            <person name="Dang X."/>
            <person name="Xiang H."/>
            <person name="Tao M."/>
            <person name="Li Y."/>
            <person name="Hu J."/>
            <person name="Li Z."/>
            <person name="Lin L."/>
            <person name="Luo J."/>
            <person name="Geng L."/>
            <person name="Wang L."/>
            <person name="Long M."/>
            <person name="Wan Y."/>
            <person name="He N."/>
            <person name="Zhang Z."/>
            <person name="Lu C."/>
            <person name="Keeling P.J."/>
            <person name="Wang J."/>
            <person name="Xiang Z."/>
            <person name="Zhou Z."/>
        </authorList>
    </citation>
    <scope>NUCLEOTIDE SEQUENCE [LARGE SCALE GENOMIC DNA]</scope>
    <source>
        <strain evidence="3">CQ1 / CVCC 102059</strain>
    </source>
</reference>
<protein>
    <submittedName>
        <fullName evidence="2">Uncharacterized protein</fullName>
    </submittedName>
</protein>
<gene>
    <name evidence="2" type="ORF">NBO_327g0002</name>
</gene>
<evidence type="ECO:0000256" key="1">
    <source>
        <dbReference type="SAM" id="MobiDB-lite"/>
    </source>
</evidence>
<dbReference type="EMBL" id="KB909235">
    <property type="protein sequence ID" value="EOB12905.1"/>
    <property type="molecule type" value="Genomic_DNA"/>
</dbReference>
<evidence type="ECO:0000313" key="2">
    <source>
        <dbReference type="EMBL" id="EOB12905.1"/>
    </source>
</evidence>
<proteinExistence type="predicted"/>
<dbReference type="VEuPathDB" id="MicrosporidiaDB:NBO_327g0002"/>
<accession>R0MFL7</accession>
<organism evidence="2 3">
    <name type="scientific">Nosema bombycis (strain CQ1 / CVCC 102059)</name>
    <name type="common">Microsporidian parasite</name>
    <name type="synonym">Pebrine of silkworm</name>
    <dbReference type="NCBI Taxonomy" id="578461"/>
    <lineage>
        <taxon>Eukaryota</taxon>
        <taxon>Fungi</taxon>
        <taxon>Fungi incertae sedis</taxon>
        <taxon>Microsporidia</taxon>
        <taxon>Nosematidae</taxon>
        <taxon>Nosema</taxon>
    </lineage>
</organism>
<feature type="region of interest" description="Disordered" evidence="1">
    <location>
        <begin position="86"/>
        <end position="109"/>
    </location>
</feature>
<evidence type="ECO:0000313" key="3">
    <source>
        <dbReference type="Proteomes" id="UP000016927"/>
    </source>
</evidence>
<dbReference type="AlphaFoldDB" id="R0MFL7"/>
<name>R0MFL7_NOSB1</name>
<sequence>MAPLRVDVARSVPTYKIRKRSAQILSTGPLRPALRFRQKGSTIRLNVLRTHCRLNLWHRIFFGSARNINGKLSERPSFISKNLHTSMRSQEPGSSRGQFMRLVCKKERK</sequence>
<dbReference type="HOGENOM" id="CLU_2184702_0_0_1"/>
<keyword evidence="3" id="KW-1185">Reference proteome</keyword>
<feature type="compositionally biased region" description="Polar residues" evidence="1">
    <location>
        <begin position="86"/>
        <end position="97"/>
    </location>
</feature>
<dbReference type="Proteomes" id="UP000016927">
    <property type="component" value="Unassembled WGS sequence"/>
</dbReference>